<reference evidence="4" key="2">
    <citation type="submission" date="2024-10" db="UniProtKB">
        <authorList>
            <consortium name="EnsemblProtists"/>
        </authorList>
    </citation>
    <scope>IDENTIFICATION</scope>
</reference>
<evidence type="ECO:0000259" key="3">
    <source>
        <dbReference type="Pfam" id="PF03016"/>
    </source>
</evidence>
<feature type="domain" description="Exostosin GT47" evidence="3">
    <location>
        <begin position="181"/>
        <end position="321"/>
    </location>
</feature>
<dbReference type="EnsemblProtists" id="EOD07347">
    <property type="protein sequence ID" value="EOD07347"/>
    <property type="gene ID" value="EMIHUDRAFT_198798"/>
</dbReference>
<evidence type="ECO:0000256" key="2">
    <source>
        <dbReference type="SAM" id="MobiDB-lite"/>
    </source>
</evidence>
<feature type="compositionally biased region" description="Basic residues" evidence="2">
    <location>
        <begin position="457"/>
        <end position="467"/>
    </location>
</feature>
<feature type="region of interest" description="Disordered" evidence="2">
    <location>
        <begin position="420"/>
        <end position="467"/>
    </location>
</feature>
<sequence>MSAHLAVVANGLQKAVEVNLDQLQDAVGNGFFYVLEEDNATRLLATAPPPWGQTIPSLPAGGGFQMTHWRHLVPVLIHRLARHSGRTRQLSAASCCVVASPPFGSIAAGRDCNRADWERLCPGKPIVAMDGPDADGKRDSLCAPLWRRCRENGPRDAIVRVSGSPPGLVDIDGTRSLCRRLDVPYLGHARLPLAAARPAERPTRIAYAGAVWGHLDSEAMGFNAWRRAIRDECRRQHDKDSNSCKWSWVSMRGSGAPAALTLYAASTFCLQPPGDTISRSGIVDAVTLGCIPVFFHPQQRELWTDHWRAAEASVLFDWTPAAWAEGAPQPLVKDPAVYAARAAAMMAELIAMPAERVAALREAVARAAPALVYAASEGGGQAGGTRGASADAVDHLVARMRALRLEPSTEEQARYEQQLARRAADRVAHKARRAEHSAWLTTRNDTLGKRGKERSPKAKRLERRPKG</sequence>
<dbReference type="GO" id="GO:0016757">
    <property type="term" value="F:glycosyltransferase activity"/>
    <property type="evidence" value="ECO:0007669"/>
    <property type="project" value="InterPro"/>
</dbReference>
<organism evidence="4 5">
    <name type="scientific">Emiliania huxleyi (strain CCMP1516)</name>
    <dbReference type="NCBI Taxonomy" id="280463"/>
    <lineage>
        <taxon>Eukaryota</taxon>
        <taxon>Haptista</taxon>
        <taxon>Haptophyta</taxon>
        <taxon>Prymnesiophyceae</taxon>
        <taxon>Isochrysidales</taxon>
        <taxon>Noelaerhabdaceae</taxon>
        <taxon>Emiliania</taxon>
    </lineage>
</organism>
<name>A0A0D3I7W2_EMIH1</name>
<evidence type="ECO:0000256" key="1">
    <source>
        <dbReference type="ARBA" id="ARBA00010271"/>
    </source>
</evidence>
<reference evidence="5" key="1">
    <citation type="journal article" date="2013" name="Nature">
        <title>Pan genome of the phytoplankton Emiliania underpins its global distribution.</title>
        <authorList>
            <person name="Read B.A."/>
            <person name="Kegel J."/>
            <person name="Klute M.J."/>
            <person name="Kuo A."/>
            <person name="Lefebvre S.C."/>
            <person name="Maumus F."/>
            <person name="Mayer C."/>
            <person name="Miller J."/>
            <person name="Monier A."/>
            <person name="Salamov A."/>
            <person name="Young J."/>
            <person name="Aguilar M."/>
            <person name="Claverie J.M."/>
            <person name="Frickenhaus S."/>
            <person name="Gonzalez K."/>
            <person name="Herman E.K."/>
            <person name="Lin Y.C."/>
            <person name="Napier J."/>
            <person name="Ogata H."/>
            <person name="Sarno A.F."/>
            <person name="Shmutz J."/>
            <person name="Schroeder D."/>
            <person name="de Vargas C."/>
            <person name="Verret F."/>
            <person name="von Dassow P."/>
            <person name="Valentin K."/>
            <person name="Van de Peer Y."/>
            <person name="Wheeler G."/>
            <person name="Dacks J.B."/>
            <person name="Delwiche C.F."/>
            <person name="Dyhrman S.T."/>
            <person name="Glockner G."/>
            <person name="John U."/>
            <person name="Richards T."/>
            <person name="Worden A.Z."/>
            <person name="Zhang X."/>
            <person name="Grigoriev I.V."/>
            <person name="Allen A.E."/>
            <person name="Bidle K."/>
            <person name="Borodovsky M."/>
            <person name="Bowler C."/>
            <person name="Brownlee C."/>
            <person name="Cock J.M."/>
            <person name="Elias M."/>
            <person name="Gladyshev V.N."/>
            <person name="Groth M."/>
            <person name="Guda C."/>
            <person name="Hadaegh A."/>
            <person name="Iglesias-Rodriguez M.D."/>
            <person name="Jenkins J."/>
            <person name="Jones B.M."/>
            <person name="Lawson T."/>
            <person name="Leese F."/>
            <person name="Lindquist E."/>
            <person name="Lobanov A."/>
            <person name="Lomsadze A."/>
            <person name="Malik S.B."/>
            <person name="Marsh M.E."/>
            <person name="Mackinder L."/>
            <person name="Mock T."/>
            <person name="Mueller-Roeber B."/>
            <person name="Pagarete A."/>
            <person name="Parker M."/>
            <person name="Probert I."/>
            <person name="Quesneville H."/>
            <person name="Raines C."/>
            <person name="Rensing S.A."/>
            <person name="Riano-Pachon D.M."/>
            <person name="Richier S."/>
            <person name="Rokitta S."/>
            <person name="Shiraiwa Y."/>
            <person name="Soanes D.M."/>
            <person name="van der Giezen M."/>
            <person name="Wahlund T.M."/>
            <person name="Williams B."/>
            <person name="Wilson W."/>
            <person name="Wolfe G."/>
            <person name="Wurch L.L."/>
        </authorList>
    </citation>
    <scope>NUCLEOTIDE SEQUENCE</scope>
</reference>
<dbReference type="PANTHER" id="PTHR11062:SF117">
    <property type="entry name" value="XYLOGLUCAN-SPECIFIC GALACTURONOSYLTRANSFERASE 1"/>
    <property type="match status" value="1"/>
</dbReference>
<dbReference type="STRING" id="2903.R1BDF0"/>
<dbReference type="InterPro" id="IPR004263">
    <property type="entry name" value="Exostosin"/>
</dbReference>
<dbReference type="eggNOG" id="KOG1021">
    <property type="taxonomic scope" value="Eukaryota"/>
</dbReference>
<dbReference type="RefSeq" id="XP_005759776.1">
    <property type="nucleotide sequence ID" value="XM_005759719.1"/>
</dbReference>
<dbReference type="GeneID" id="17253253"/>
<accession>A0A0D3I7W2</accession>
<dbReference type="PaxDb" id="2903-EOD07347"/>
<evidence type="ECO:0000313" key="4">
    <source>
        <dbReference type="EnsemblProtists" id="EOD07347"/>
    </source>
</evidence>
<dbReference type="AlphaFoldDB" id="A0A0D3I7W2"/>
<evidence type="ECO:0000313" key="5">
    <source>
        <dbReference type="Proteomes" id="UP000013827"/>
    </source>
</evidence>
<dbReference type="Pfam" id="PF03016">
    <property type="entry name" value="Exostosin_GT47"/>
    <property type="match status" value="1"/>
</dbReference>
<dbReference type="PANTHER" id="PTHR11062">
    <property type="entry name" value="EXOSTOSIN HEPARAN SULFATE GLYCOSYLTRANSFERASE -RELATED"/>
    <property type="match status" value="1"/>
</dbReference>
<comment type="similarity">
    <text evidence="1">Belongs to the glycosyltransferase 47 family.</text>
</comment>
<dbReference type="HOGENOM" id="CLU_585866_0_0_1"/>
<dbReference type="InterPro" id="IPR040911">
    <property type="entry name" value="Exostosin_GT47"/>
</dbReference>
<feature type="compositionally biased region" description="Basic and acidic residues" evidence="2">
    <location>
        <begin position="446"/>
        <end position="456"/>
    </location>
</feature>
<dbReference type="KEGG" id="ehx:EMIHUDRAFT_198798"/>
<proteinExistence type="inferred from homology"/>
<protein>
    <recommendedName>
        <fullName evidence="3">Exostosin GT47 domain-containing protein</fullName>
    </recommendedName>
</protein>
<dbReference type="Proteomes" id="UP000013827">
    <property type="component" value="Unassembled WGS sequence"/>
</dbReference>
<keyword evidence="5" id="KW-1185">Reference proteome</keyword>